<evidence type="ECO:0000256" key="1">
    <source>
        <dbReference type="SAM" id="MobiDB-lite"/>
    </source>
</evidence>
<dbReference type="EMBL" id="OZ034819">
    <property type="protein sequence ID" value="CAL1395509.1"/>
    <property type="molecule type" value="Genomic_DNA"/>
</dbReference>
<evidence type="ECO:0000313" key="3">
    <source>
        <dbReference type="Proteomes" id="UP001497516"/>
    </source>
</evidence>
<proteinExistence type="predicted"/>
<dbReference type="Proteomes" id="UP001497516">
    <property type="component" value="Chromosome 6"/>
</dbReference>
<accession>A0AAV2FB63</accession>
<feature type="region of interest" description="Disordered" evidence="1">
    <location>
        <begin position="30"/>
        <end position="70"/>
    </location>
</feature>
<gene>
    <name evidence="2" type="ORF">LTRI10_LOCUS35938</name>
</gene>
<sequence length="111" mass="12162">MMGPHHWGSGRRYVRLQGRPETAYSDVHRWFASGGDSGRNDEEKKKRDGRDRKLKSEGGGGGGRIDSFGVEETVGGWPKWLTMVGGIPLDEHSSSAAVEILPLVDDDVDLV</sequence>
<evidence type="ECO:0000313" key="2">
    <source>
        <dbReference type="EMBL" id="CAL1395509.1"/>
    </source>
</evidence>
<dbReference type="AlphaFoldDB" id="A0AAV2FB63"/>
<keyword evidence="3" id="KW-1185">Reference proteome</keyword>
<organism evidence="2 3">
    <name type="scientific">Linum trigynum</name>
    <dbReference type="NCBI Taxonomy" id="586398"/>
    <lineage>
        <taxon>Eukaryota</taxon>
        <taxon>Viridiplantae</taxon>
        <taxon>Streptophyta</taxon>
        <taxon>Embryophyta</taxon>
        <taxon>Tracheophyta</taxon>
        <taxon>Spermatophyta</taxon>
        <taxon>Magnoliopsida</taxon>
        <taxon>eudicotyledons</taxon>
        <taxon>Gunneridae</taxon>
        <taxon>Pentapetalae</taxon>
        <taxon>rosids</taxon>
        <taxon>fabids</taxon>
        <taxon>Malpighiales</taxon>
        <taxon>Linaceae</taxon>
        <taxon>Linum</taxon>
    </lineage>
</organism>
<feature type="compositionally biased region" description="Basic and acidic residues" evidence="1">
    <location>
        <begin position="38"/>
        <end position="56"/>
    </location>
</feature>
<name>A0AAV2FB63_9ROSI</name>
<reference evidence="2 3" key="1">
    <citation type="submission" date="2024-04" db="EMBL/GenBank/DDBJ databases">
        <authorList>
            <person name="Fracassetti M."/>
        </authorList>
    </citation>
    <scope>NUCLEOTIDE SEQUENCE [LARGE SCALE GENOMIC DNA]</scope>
</reference>
<protein>
    <submittedName>
        <fullName evidence="2">Uncharacterized protein</fullName>
    </submittedName>
</protein>